<dbReference type="InterPro" id="IPR003736">
    <property type="entry name" value="PAAI_dom"/>
</dbReference>
<evidence type="ECO:0000313" key="5">
    <source>
        <dbReference type="Proteomes" id="UP000053039"/>
    </source>
</evidence>
<dbReference type="NCBIfam" id="TIGR02286">
    <property type="entry name" value="PaaD"/>
    <property type="match status" value="1"/>
</dbReference>
<dbReference type="InterPro" id="IPR052723">
    <property type="entry name" value="Acyl-CoA_thioesterase_PaaI"/>
</dbReference>
<dbReference type="Pfam" id="PF03061">
    <property type="entry name" value="4HBT"/>
    <property type="match status" value="1"/>
</dbReference>
<reference evidence="4 5" key="1">
    <citation type="submission" date="2015-10" db="EMBL/GenBank/DDBJ databases">
        <title>Draft genome sequence of Streptomyces pseudovenezuelae DSM 40212, type strain for the species Streptomyces pseudovenezuelae.</title>
        <authorList>
            <person name="Ruckert C."/>
            <person name="Winkler A."/>
            <person name="Kalinowski J."/>
            <person name="Kampfer P."/>
            <person name="Glaeser S."/>
        </authorList>
    </citation>
    <scope>NUCLEOTIDE SEQUENCE [LARGE SCALE GENOMIC DNA]</scope>
    <source>
        <strain evidence="4 5">DSM 40212</strain>
    </source>
</reference>
<name>A0A117PNL8_9ACTN</name>
<dbReference type="PANTHER" id="PTHR42856:SF1">
    <property type="entry name" value="ACYL-COENZYME A THIOESTERASE PAAI"/>
    <property type="match status" value="1"/>
</dbReference>
<dbReference type="PANTHER" id="PTHR42856">
    <property type="entry name" value="ACYL-COENZYME A THIOESTERASE PAAI"/>
    <property type="match status" value="1"/>
</dbReference>
<evidence type="ECO:0000256" key="2">
    <source>
        <dbReference type="ARBA" id="ARBA00022801"/>
    </source>
</evidence>
<dbReference type="Proteomes" id="UP000053039">
    <property type="component" value="Unassembled WGS sequence"/>
</dbReference>
<gene>
    <name evidence="4" type="ORF">AQI94_40160</name>
</gene>
<keyword evidence="2" id="KW-0378">Hydrolase</keyword>
<dbReference type="InterPro" id="IPR029069">
    <property type="entry name" value="HotDog_dom_sf"/>
</dbReference>
<dbReference type="NCBIfam" id="TIGR00369">
    <property type="entry name" value="unchar_dom_1"/>
    <property type="match status" value="1"/>
</dbReference>
<evidence type="ECO:0000259" key="3">
    <source>
        <dbReference type="Pfam" id="PF03061"/>
    </source>
</evidence>
<dbReference type="EMBL" id="LMWM01000050">
    <property type="protein sequence ID" value="KUM82970.1"/>
    <property type="molecule type" value="Genomic_DNA"/>
</dbReference>
<dbReference type="RefSeq" id="WP_037945264.1">
    <property type="nucleotide sequence ID" value="NZ_JBIBHV010000009.1"/>
</dbReference>
<evidence type="ECO:0000313" key="4">
    <source>
        <dbReference type="EMBL" id="KUM82970.1"/>
    </source>
</evidence>
<evidence type="ECO:0000256" key="1">
    <source>
        <dbReference type="ARBA" id="ARBA00008324"/>
    </source>
</evidence>
<dbReference type="InterPro" id="IPR006683">
    <property type="entry name" value="Thioestr_dom"/>
</dbReference>
<dbReference type="SUPFAM" id="SSF54637">
    <property type="entry name" value="Thioesterase/thiol ester dehydrase-isomerase"/>
    <property type="match status" value="1"/>
</dbReference>
<feature type="domain" description="Thioesterase" evidence="3">
    <location>
        <begin position="51"/>
        <end position="122"/>
    </location>
</feature>
<dbReference type="AlphaFoldDB" id="A0A117PNL8"/>
<sequence>MTQATGATPGPAEAMFAADQASKGLGIELLEHGEGTAELRMTVTPEMVNGHGIAHGGYVFLLADTAFACACNSHGPMTVAAAADIDFVAPARAGDVLVATACERTRFGRSGIYDVSVRRGEEVIAEFRGRSRSVRSTRTKEP</sequence>
<comment type="similarity">
    <text evidence="1">Belongs to the thioesterase PaaI family.</text>
</comment>
<dbReference type="FunFam" id="3.10.129.10:FF:000022">
    <property type="entry name" value="Phenylacetic acid degradation protein"/>
    <property type="match status" value="1"/>
</dbReference>
<organism evidence="4 5">
    <name type="scientific">Streptomyces pseudovenezuelae</name>
    <dbReference type="NCBI Taxonomy" id="67350"/>
    <lineage>
        <taxon>Bacteria</taxon>
        <taxon>Bacillati</taxon>
        <taxon>Actinomycetota</taxon>
        <taxon>Actinomycetes</taxon>
        <taxon>Kitasatosporales</taxon>
        <taxon>Streptomycetaceae</taxon>
        <taxon>Streptomyces</taxon>
        <taxon>Streptomyces aurantiacus group</taxon>
    </lineage>
</organism>
<accession>A0A117PNL8</accession>
<dbReference type="InterPro" id="IPR011973">
    <property type="entry name" value="PaaD"/>
</dbReference>
<proteinExistence type="inferred from homology"/>
<comment type="caution">
    <text evidence="4">The sequence shown here is derived from an EMBL/GenBank/DDBJ whole genome shotgun (WGS) entry which is preliminary data.</text>
</comment>
<dbReference type="GO" id="GO:0016289">
    <property type="term" value="F:acyl-CoA hydrolase activity"/>
    <property type="evidence" value="ECO:0007669"/>
    <property type="project" value="TreeGrafter"/>
</dbReference>
<dbReference type="CDD" id="cd03443">
    <property type="entry name" value="PaaI_thioesterase"/>
    <property type="match status" value="1"/>
</dbReference>
<protein>
    <submittedName>
        <fullName evidence="4">Phenylacetic acid degradation protein PaaI</fullName>
    </submittedName>
</protein>
<dbReference type="Gene3D" id="3.10.129.10">
    <property type="entry name" value="Hotdog Thioesterase"/>
    <property type="match status" value="1"/>
</dbReference>